<evidence type="ECO:0000256" key="1">
    <source>
        <dbReference type="SAM" id="Phobius"/>
    </source>
</evidence>
<feature type="transmembrane region" description="Helical" evidence="1">
    <location>
        <begin position="371"/>
        <end position="394"/>
    </location>
</feature>
<dbReference type="AlphaFoldDB" id="A0A2P2JMH4"/>
<feature type="transmembrane region" description="Helical" evidence="1">
    <location>
        <begin position="341"/>
        <end position="359"/>
    </location>
</feature>
<dbReference type="GO" id="GO:0006952">
    <property type="term" value="P:defense response"/>
    <property type="evidence" value="ECO:0007669"/>
    <property type="project" value="InterPro"/>
</dbReference>
<organism evidence="2">
    <name type="scientific">Rhizophora mucronata</name>
    <name type="common">Asiatic mangrove</name>
    <dbReference type="NCBI Taxonomy" id="61149"/>
    <lineage>
        <taxon>Eukaryota</taxon>
        <taxon>Viridiplantae</taxon>
        <taxon>Streptophyta</taxon>
        <taxon>Embryophyta</taxon>
        <taxon>Tracheophyta</taxon>
        <taxon>Spermatophyta</taxon>
        <taxon>Magnoliopsida</taxon>
        <taxon>eudicotyledons</taxon>
        <taxon>Gunneridae</taxon>
        <taxon>Pentapetalae</taxon>
        <taxon>rosids</taxon>
        <taxon>fabids</taxon>
        <taxon>Malpighiales</taxon>
        <taxon>Rhizophoraceae</taxon>
        <taxon>Rhizophora</taxon>
    </lineage>
</organism>
<sequence length="463" mass="51713">MSFAAFVSEVLEGKDAVDEQMPVDYLSMICALVVKESLANVFGNKFDFFARNFEKSFGSTLRTLRLINQSDINKGSCHINLPNAKDSAPFTTHNERVDHANCCDVKCCSSETDLPTTSIQNGVHITEGVEENVSADCLSQELAVNGPINHIAHAPSSFCYVTKQLYAIEKSAMEQARANDLKTLEIGLAMKKLKLKREQLDLSFDSNDLERSKLAMGRAEASFKTEKFKTQLEDARHAELLRKCLDCLVAGLFVMSASLLYGAYVYSYKKITEATMACNSTPEDSKSWWIPRQISTFNSGFDTLRCQVQVWSRMLFGILMVFTVGYLLFQRSATSQQNMPVTILLMLGVACGCAGKFCVDALGGSGIQWLLYWEALCMVHFFSIAWTSALFHILNGPVSVLQGARHNGLCPFWFRRFLFYANLLLILPLGCGLLPFASPGEWKEHFLLLATDFYELQVIGPRV</sequence>
<keyword evidence="1" id="KW-1133">Transmembrane helix</keyword>
<name>A0A2P2JMH4_RHIMU</name>
<keyword evidence="1" id="KW-0472">Membrane</keyword>
<evidence type="ECO:0000313" key="2">
    <source>
        <dbReference type="EMBL" id="MBW94670.1"/>
    </source>
</evidence>
<dbReference type="PANTHER" id="PTHR35322:SF2">
    <property type="entry name" value="PROTEIN CPR-5"/>
    <property type="match status" value="1"/>
</dbReference>
<dbReference type="InterPro" id="IPR044708">
    <property type="entry name" value="CPR5"/>
</dbReference>
<feature type="transmembrane region" description="Helical" evidence="1">
    <location>
        <begin position="417"/>
        <end position="437"/>
    </location>
</feature>
<protein>
    <submittedName>
        <fullName evidence="2">Uncharacterized protein MANES_13G077600</fullName>
    </submittedName>
</protein>
<feature type="transmembrane region" description="Helical" evidence="1">
    <location>
        <begin position="248"/>
        <end position="266"/>
    </location>
</feature>
<dbReference type="GO" id="GO:0010150">
    <property type="term" value="P:leaf senescence"/>
    <property type="evidence" value="ECO:0007669"/>
    <property type="project" value="InterPro"/>
</dbReference>
<keyword evidence="1" id="KW-0812">Transmembrane</keyword>
<dbReference type="PANTHER" id="PTHR35322">
    <property type="entry name" value="PROTEIN CPR-5"/>
    <property type="match status" value="1"/>
</dbReference>
<dbReference type="GO" id="GO:0010090">
    <property type="term" value="P:trichome morphogenesis"/>
    <property type="evidence" value="ECO:0007669"/>
    <property type="project" value="InterPro"/>
</dbReference>
<proteinExistence type="predicted"/>
<feature type="transmembrane region" description="Helical" evidence="1">
    <location>
        <begin position="310"/>
        <end position="329"/>
    </location>
</feature>
<dbReference type="EMBL" id="GGEC01014187">
    <property type="protein sequence ID" value="MBW94670.1"/>
    <property type="molecule type" value="Transcribed_RNA"/>
</dbReference>
<reference evidence="2" key="1">
    <citation type="submission" date="2018-02" db="EMBL/GenBank/DDBJ databases">
        <title>Rhizophora mucronata_Transcriptome.</title>
        <authorList>
            <person name="Meera S.P."/>
            <person name="Sreeshan A."/>
            <person name="Augustine A."/>
        </authorList>
    </citation>
    <scope>NUCLEOTIDE SEQUENCE</scope>
    <source>
        <tissue evidence="2">Leaf</tissue>
    </source>
</reference>
<accession>A0A2P2JMH4</accession>